<feature type="repeat" description="PPR" evidence="2">
    <location>
        <begin position="63"/>
        <end position="97"/>
    </location>
</feature>
<evidence type="ECO:0000256" key="1">
    <source>
        <dbReference type="ARBA" id="ARBA00022737"/>
    </source>
</evidence>
<dbReference type="PANTHER" id="PTHR47926:SF347">
    <property type="entry name" value="PENTATRICOPEPTIDE REPEAT-CONTAINING PROTEIN"/>
    <property type="match status" value="1"/>
</dbReference>
<proteinExistence type="predicted"/>
<reference evidence="4 5" key="1">
    <citation type="submission" date="2020-10" db="EMBL/GenBank/DDBJ databases">
        <title>The Coptis chinensis genome and diversification of protoberbering-type alkaloids.</title>
        <authorList>
            <person name="Wang B."/>
            <person name="Shu S."/>
            <person name="Song C."/>
            <person name="Liu Y."/>
        </authorList>
    </citation>
    <scope>NUCLEOTIDE SEQUENCE [LARGE SCALE GENOMIC DNA]</scope>
    <source>
        <strain evidence="4">HL-2020</strain>
        <tissue evidence="4">Leaf</tissue>
    </source>
</reference>
<dbReference type="PROSITE" id="PS51375">
    <property type="entry name" value="PPR"/>
    <property type="match status" value="4"/>
</dbReference>
<dbReference type="Pfam" id="PF14432">
    <property type="entry name" value="DYW_deaminase"/>
    <property type="match status" value="1"/>
</dbReference>
<dbReference type="AlphaFoldDB" id="A0A835LXP7"/>
<protein>
    <recommendedName>
        <fullName evidence="3">DYW domain-containing protein</fullName>
    </recommendedName>
</protein>
<feature type="domain" description="DYW" evidence="3">
    <location>
        <begin position="576"/>
        <end position="667"/>
    </location>
</feature>
<name>A0A835LXP7_9MAGN</name>
<dbReference type="EMBL" id="JADFTS010000005">
    <property type="protein sequence ID" value="KAF9607014.1"/>
    <property type="molecule type" value="Genomic_DNA"/>
</dbReference>
<dbReference type="OrthoDB" id="743409at2759"/>
<dbReference type="InterPro" id="IPR046960">
    <property type="entry name" value="PPR_At4g14850-like_plant"/>
</dbReference>
<comment type="caution">
    <text evidence="4">The sequence shown here is derived from an EMBL/GenBank/DDBJ whole genome shotgun (WGS) entry which is preliminary data.</text>
</comment>
<feature type="repeat" description="PPR" evidence="2">
    <location>
        <begin position="333"/>
        <end position="367"/>
    </location>
</feature>
<dbReference type="FunFam" id="1.25.40.10:FF:000344">
    <property type="entry name" value="Pentatricopeptide repeat-containing protein"/>
    <property type="match status" value="1"/>
</dbReference>
<dbReference type="InterPro" id="IPR011990">
    <property type="entry name" value="TPR-like_helical_dom_sf"/>
</dbReference>
<feature type="repeat" description="PPR" evidence="2">
    <location>
        <begin position="162"/>
        <end position="196"/>
    </location>
</feature>
<dbReference type="SUPFAM" id="SSF48452">
    <property type="entry name" value="TPR-like"/>
    <property type="match status" value="1"/>
</dbReference>
<dbReference type="PANTHER" id="PTHR47926">
    <property type="entry name" value="PENTATRICOPEPTIDE REPEAT-CONTAINING PROTEIN"/>
    <property type="match status" value="1"/>
</dbReference>
<dbReference type="GO" id="GO:0099402">
    <property type="term" value="P:plant organ development"/>
    <property type="evidence" value="ECO:0007669"/>
    <property type="project" value="UniProtKB-ARBA"/>
</dbReference>
<dbReference type="Pfam" id="PF01535">
    <property type="entry name" value="PPR"/>
    <property type="match status" value="3"/>
</dbReference>
<dbReference type="GO" id="GO:0003723">
    <property type="term" value="F:RNA binding"/>
    <property type="evidence" value="ECO:0007669"/>
    <property type="project" value="InterPro"/>
</dbReference>
<accession>A0A835LXP7</accession>
<dbReference type="GO" id="GO:0009451">
    <property type="term" value="P:RNA modification"/>
    <property type="evidence" value="ECO:0007669"/>
    <property type="project" value="InterPro"/>
</dbReference>
<dbReference type="Pfam" id="PF13041">
    <property type="entry name" value="PPR_2"/>
    <property type="match status" value="1"/>
</dbReference>
<dbReference type="NCBIfam" id="TIGR00756">
    <property type="entry name" value="PPR"/>
    <property type="match status" value="3"/>
</dbReference>
<organism evidence="4 5">
    <name type="scientific">Coptis chinensis</name>
    <dbReference type="NCBI Taxonomy" id="261450"/>
    <lineage>
        <taxon>Eukaryota</taxon>
        <taxon>Viridiplantae</taxon>
        <taxon>Streptophyta</taxon>
        <taxon>Embryophyta</taxon>
        <taxon>Tracheophyta</taxon>
        <taxon>Spermatophyta</taxon>
        <taxon>Magnoliopsida</taxon>
        <taxon>Ranunculales</taxon>
        <taxon>Ranunculaceae</taxon>
        <taxon>Coptidoideae</taxon>
        <taxon>Coptis</taxon>
    </lineage>
</organism>
<evidence type="ECO:0000256" key="2">
    <source>
        <dbReference type="PROSITE-ProRule" id="PRU00708"/>
    </source>
</evidence>
<dbReference type="GO" id="GO:0008270">
    <property type="term" value="F:zinc ion binding"/>
    <property type="evidence" value="ECO:0007669"/>
    <property type="project" value="InterPro"/>
</dbReference>
<dbReference type="Gene3D" id="1.25.40.10">
    <property type="entry name" value="Tetratricopeptide repeat domain"/>
    <property type="match status" value="3"/>
</dbReference>
<dbReference type="Proteomes" id="UP000631114">
    <property type="component" value="Unassembled WGS sequence"/>
</dbReference>
<evidence type="ECO:0000313" key="4">
    <source>
        <dbReference type="EMBL" id="KAF9607014.1"/>
    </source>
</evidence>
<evidence type="ECO:0000259" key="3">
    <source>
        <dbReference type="Pfam" id="PF14432"/>
    </source>
</evidence>
<dbReference type="FunFam" id="1.25.40.10:FF:000158">
    <property type="entry name" value="pentatricopeptide repeat-containing protein At2g33680"/>
    <property type="match status" value="1"/>
</dbReference>
<dbReference type="InterPro" id="IPR032867">
    <property type="entry name" value="DYW_dom"/>
</dbReference>
<dbReference type="InterPro" id="IPR046848">
    <property type="entry name" value="E_motif"/>
</dbReference>
<keyword evidence="1" id="KW-0677">Repeat</keyword>
<dbReference type="InterPro" id="IPR002885">
    <property type="entry name" value="PPR_rpt"/>
</dbReference>
<gene>
    <name evidence="4" type="ORF">IFM89_030433</name>
</gene>
<feature type="repeat" description="PPR" evidence="2">
    <location>
        <begin position="263"/>
        <end position="297"/>
    </location>
</feature>
<keyword evidence="5" id="KW-1185">Reference proteome</keyword>
<sequence length="801" mass="90504">MAAVQSFPSFIVYTNPNKKLPTIPGNHNNNIINLSSSSIRQCSSLSSNHSTALRVLDEIPHTDTFAWNCIIQAHLSNADLHLALLVYPQMLLRGVRPDKHTLPRLLTASRQAFFVGKQIHGHALKLGFSSDKYVVTALMALYGHFDGAHAARLIFNNSCYRNSVSWTLLIRLYTAEDRPVFAIQTFKEMVEMGIEVDAVALATVLGACSGLKSLREGRKVHDIAKFFGLDLDVLVANSLLKMYIDCGSIKDARLVFNKMSSKDVISWTAIFHWYVKNGEFNEALKLFRLMNSQGTKPDSVSVSGVLPACARIAAGKNGKEIHAYTIRNGLDKELAVQNALMDMYMKSGFLESASKIFVQMREKDVISLTVMILGYSLHGHGEIGVGLFHKMKKNLNFEIDDVTYDALLRACRTACMVEEGKDFFKCIRETKVEHRCLMISLLVRARLFDEAKDFVEEHHLEWNPDVQRALLDGCRIYQDKKMAKQIVERLIELEPLNSDNYVLLSNLYAAYTQWDRVKSSREMITDMGLMPKRAYSWIEVRNKVHVFEAGDVSHPRSERIYHELEFLMKKIKDEEGYILDTDFSLHDVDEERECIPIGHSELLAISFGLISTEPQVTVRVTKNLRVCRSCHSFVKIISKKVRREIILKDPGCFHHFKDGSCSCGEFWRIIRMIKSNQRLYRTMFKDFTGPQRFDQIMEALFKDLFTAWPHLVTLSSRHIRTDKLEIDQVHGVRCLIEKTAEYGEVAEGEGVVEEASLTGGIDSRAIVPYEGGTHVLSTLSVGTEGPYVGAINSLAGANASL</sequence>
<evidence type="ECO:0000313" key="5">
    <source>
        <dbReference type="Proteomes" id="UP000631114"/>
    </source>
</evidence>
<dbReference type="Pfam" id="PF20431">
    <property type="entry name" value="E_motif"/>
    <property type="match status" value="1"/>
</dbReference>